<dbReference type="PANTHER" id="PTHR30055:SF234">
    <property type="entry name" value="HTH-TYPE TRANSCRIPTIONAL REGULATOR BETI"/>
    <property type="match status" value="1"/>
</dbReference>
<reference evidence="6 7" key="1">
    <citation type="submission" date="2018-10" db="EMBL/GenBank/DDBJ databases">
        <authorList>
            <person name="Li J."/>
        </authorList>
    </citation>
    <scope>NUCLEOTIDE SEQUENCE [LARGE SCALE GENOMIC DNA]</scope>
    <source>
        <strain evidence="6 7">JCM 30549</strain>
    </source>
</reference>
<evidence type="ECO:0000256" key="2">
    <source>
        <dbReference type="ARBA" id="ARBA00023125"/>
    </source>
</evidence>
<dbReference type="SUPFAM" id="SSF48498">
    <property type="entry name" value="Tetracyclin repressor-like, C-terminal domain"/>
    <property type="match status" value="1"/>
</dbReference>
<dbReference type="AlphaFoldDB" id="A0A3L6ZVT7"/>
<dbReference type="EMBL" id="RCUW01000001">
    <property type="protein sequence ID" value="RLP71202.1"/>
    <property type="molecule type" value="Genomic_DNA"/>
</dbReference>
<comment type="caution">
    <text evidence="6">The sequence shown here is derived from an EMBL/GenBank/DDBJ whole genome shotgun (WGS) entry which is preliminary data.</text>
</comment>
<gene>
    <name evidence="6" type="ORF">D9V30_01975</name>
</gene>
<dbReference type="PANTHER" id="PTHR30055">
    <property type="entry name" value="HTH-TYPE TRANSCRIPTIONAL REGULATOR RUTR"/>
    <property type="match status" value="1"/>
</dbReference>
<feature type="domain" description="HTH tetR-type" evidence="5">
    <location>
        <begin position="12"/>
        <end position="72"/>
    </location>
</feature>
<evidence type="ECO:0000313" key="7">
    <source>
        <dbReference type="Proteomes" id="UP000275395"/>
    </source>
</evidence>
<dbReference type="Pfam" id="PF00440">
    <property type="entry name" value="TetR_N"/>
    <property type="match status" value="1"/>
</dbReference>
<name>A0A3L6ZVT7_9MICO</name>
<evidence type="ECO:0000313" key="6">
    <source>
        <dbReference type="EMBL" id="RLP71202.1"/>
    </source>
</evidence>
<dbReference type="RefSeq" id="WP_087138504.1">
    <property type="nucleotide sequence ID" value="NZ_JBQDRQ010000004.1"/>
</dbReference>
<keyword evidence="1" id="KW-0805">Transcription regulation</keyword>
<feature type="DNA-binding region" description="H-T-H motif" evidence="4">
    <location>
        <begin position="35"/>
        <end position="54"/>
    </location>
</feature>
<proteinExistence type="predicted"/>
<dbReference type="Pfam" id="PF16859">
    <property type="entry name" value="TetR_C_11"/>
    <property type="match status" value="1"/>
</dbReference>
<dbReference type="InterPro" id="IPR036271">
    <property type="entry name" value="Tet_transcr_reg_TetR-rel_C_sf"/>
</dbReference>
<evidence type="ECO:0000256" key="4">
    <source>
        <dbReference type="PROSITE-ProRule" id="PRU00335"/>
    </source>
</evidence>
<accession>A0A3L6ZVT7</accession>
<dbReference type="InterPro" id="IPR011075">
    <property type="entry name" value="TetR_C"/>
</dbReference>
<dbReference type="InterPro" id="IPR050109">
    <property type="entry name" value="HTH-type_TetR-like_transc_reg"/>
</dbReference>
<dbReference type="Gene3D" id="1.10.357.10">
    <property type="entry name" value="Tetracycline Repressor, domain 2"/>
    <property type="match status" value="1"/>
</dbReference>
<dbReference type="InterPro" id="IPR009057">
    <property type="entry name" value="Homeodomain-like_sf"/>
</dbReference>
<dbReference type="SUPFAM" id="SSF46689">
    <property type="entry name" value="Homeodomain-like"/>
    <property type="match status" value="1"/>
</dbReference>
<evidence type="ECO:0000259" key="5">
    <source>
        <dbReference type="PROSITE" id="PS50977"/>
    </source>
</evidence>
<dbReference type="Proteomes" id="UP000275395">
    <property type="component" value="Unassembled WGS sequence"/>
</dbReference>
<sequence>MADRRPGRPRSIDAMRSALEATERILDEVGYDALTMTAVAARAGVGKQTLYRWWPSKHALVAECVLAGALPVAAILPVSTGHAADDLRQWWRSTRAALDDDRHRAVFRALSTAALSEPDAAERLDRQLGGPIEQALAAVLADGAASGELRAELDIAATVRLLMGALVLALVTGRDGALDDAVLDTVLDGARVR</sequence>
<dbReference type="GO" id="GO:0000976">
    <property type="term" value="F:transcription cis-regulatory region binding"/>
    <property type="evidence" value="ECO:0007669"/>
    <property type="project" value="TreeGrafter"/>
</dbReference>
<keyword evidence="2 4" id="KW-0238">DNA-binding</keyword>
<dbReference type="PROSITE" id="PS50977">
    <property type="entry name" value="HTH_TETR_2"/>
    <property type="match status" value="1"/>
</dbReference>
<dbReference type="PRINTS" id="PR00455">
    <property type="entry name" value="HTHTETR"/>
</dbReference>
<protein>
    <submittedName>
        <fullName evidence="6">TetR/AcrR family transcriptional regulator</fullName>
    </submittedName>
</protein>
<dbReference type="GO" id="GO:0003700">
    <property type="term" value="F:DNA-binding transcription factor activity"/>
    <property type="evidence" value="ECO:0007669"/>
    <property type="project" value="TreeGrafter"/>
</dbReference>
<evidence type="ECO:0000256" key="1">
    <source>
        <dbReference type="ARBA" id="ARBA00023015"/>
    </source>
</evidence>
<keyword evidence="3" id="KW-0804">Transcription</keyword>
<organism evidence="6 7">
    <name type="scientific">Mycetocola reblochoni</name>
    <dbReference type="NCBI Taxonomy" id="331618"/>
    <lineage>
        <taxon>Bacteria</taxon>
        <taxon>Bacillati</taxon>
        <taxon>Actinomycetota</taxon>
        <taxon>Actinomycetes</taxon>
        <taxon>Micrococcales</taxon>
        <taxon>Microbacteriaceae</taxon>
        <taxon>Mycetocola</taxon>
    </lineage>
</organism>
<dbReference type="Gene3D" id="1.10.10.60">
    <property type="entry name" value="Homeodomain-like"/>
    <property type="match status" value="1"/>
</dbReference>
<evidence type="ECO:0000256" key="3">
    <source>
        <dbReference type="ARBA" id="ARBA00023163"/>
    </source>
</evidence>
<dbReference type="InterPro" id="IPR001647">
    <property type="entry name" value="HTH_TetR"/>
</dbReference>